<evidence type="ECO:0000313" key="3">
    <source>
        <dbReference type="EMBL" id="MEK9500097.1"/>
    </source>
</evidence>
<feature type="compositionally biased region" description="Acidic residues" evidence="1">
    <location>
        <begin position="66"/>
        <end position="92"/>
    </location>
</feature>
<evidence type="ECO:0000313" key="4">
    <source>
        <dbReference type="Proteomes" id="UP001484239"/>
    </source>
</evidence>
<proteinExistence type="predicted"/>
<protein>
    <submittedName>
        <fullName evidence="3">Zinc-ribbon domain-containing protein</fullName>
    </submittedName>
</protein>
<feature type="region of interest" description="Disordered" evidence="1">
    <location>
        <begin position="46"/>
        <end position="193"/>
    </location>
</feature>
<name>A0ABU9E5V8_9BACT</name>
<accession>A0ABU9E5V8</accession>
<reference evidence="3 4" key="1">
    <citation type="submission" date="2024-02" db="EMBL/GenBank/DDBJ databases">
        <title>A novel Gemmatimonadota bacterium.</title>
        <authorList>
            <person name="Du Z.-J."/>
            <person name="Ye Y.-Q."/>
        </authorList>
    </citation>
    <scope>NUCLEOTIDE SEQUENCE [LARGE SCALE GENOMIC DNA]</scope>
    <source>
        <strain evidence="3 4">DH-20</strain>
    </source>
</reference>
<dbReference type="Proteomes" id="UP001484239">
    <property type="component" value="Unassembled WGS sequence"/>
</dbReference>
<feature type="compositionally biased region" description="Low complexity" evidence="1">
    <location>
        <begin position="250"/>
        <end position="267"/>
    </location>
</feature>
<evidence type="ECO:0000256" key="1">
    <source>
        <dbReference type="SAM" id="MobiDB-lite"/>
    </source>
</evidence>
<feature type="compositionally biased region" description="Low complexity" evidence="1">
    <location>
        <begin position="93"/>
        <end position="102"/>
    </location>
</feature>
<feature type="domain" description="Zinc finger/thioredoxin putative" evidence="2">
    <location>
        <begin position="6"/>
        <end position="38"/>
    </location>
</feature>
<feature type="compositionally biased region" description="Acidic residues" evidence="1">
    <location>
        <begin position="235"/>
        <end position="247"/>
    </location>
</feature>
<dbReference type="NCBIfam" id="TIGR02098">
    <property type="entry name" value="MJ0042_CXXC"/>
    <property type="match status" value="1"/>
</dbReference>
<comment type="caution">
    <text evidence="3">The sequence shown here is derived from an EMBL/GenBank/DDBJ whole genome shotgun (WGS) entry which is preliminary data.</text>
</comment>
<feature type="region of interest" description="Disordered" evidence="1">
    <location>
        <begin position="235"/>
        <end position="310"/>
    </location>
</feature>
<dbReference type="RefSeq" id="WP_405286326.1">
    <property type="nucleotide sequence ID" value="NZ_JBBHLI010000002.1"/>
</dbReference>
<dbReference type="EMBL" id="JBBHLI010000002">
    <property type="protein sequence ID" value="MEK9500097.1"/>
    <property type="molecule type" value="Genomic_DNA"/>
</dbReference>
<evidence type="ECO:0000259" key="2">
    <source>
        <dbReference type="Pfam" id="PF13717"/>
    </source>
</evidence>
<sequence>MMIISVECPACHTSFPVDPRKVPEGGVKVRCSVCAGIFFVEKPEMRPPEPLVEAGAAVEDPPQPEAPDEDPWADEPVAEASDEEAGWPEAEVDAAPPAAEAEPAPPSSTSWDEAVADMPAEVAEAPGDANFHSDGNDDLDLPETDRVDPWSGSEWEDEVATAPDPWTGGVELDGPAEPEPAAEVVPEPMEEASADRRWVIEHTHSDGMQPVDGPMERLDTVEEETRVAAEDLTEAFGDELETSDDWTESAVPPAAEAPVAEAIAAPRMPAPDVAPPAPDPDPEPMESPAPEPASVVPPRPQGFQFGRRDPHDKAKRLARVLVSDIITYNPDRHQVALERNSLHADFEDEIKKSWAEYVEQVGSEIAESTPYWFDALNEILARGEKVF</sequence>
<dbReference type="Pfam" id="PF13717">
    <property type="entry name" value="Zn_ribbon_4"/>
    <property type="match status" value="1"/>
</dbReference>
<keyword evidence="4" id="KW-1185">Reference proteome</keyword>
<dbReference type="InterPro" id="IPR011723">
    <property type="entry name" value="Znf/thioredoxin_put"/>
</dbReference>
<gene>
    <name evidence="3" type="ORF">WI372_03830</name>
</gene>
<feature type="compositionally biased region" description="Pro residues" evidence="1">
    <location>
        <begin position="268"/>
        <end position="300"/>
    </location>
</feature>
<organism evidence="3 4">
    <name type="scientific">Gaopeijia maritima</name>
    <dbReference type="NCBI Taxonomy" id="3119007"/>
    <lineage>
        <taxon>Bacteria</taxon>
        <taxon>Pseudomonadati</taxon>
        <taxon>Gemmatimonadota</taxon>
        <taxon>Longimicrobiia</taxon>
        <taxon>Gaopeijiales</taxon>
        <taxon>Gaopeijiaceae</taxon>
        <taxon>Gaopeijia</taxon>
    </lineage>
</organism>